<gene>
    <name evidence="2" type="ORF">RF55_8170</name>
</gene>
<dbReference type="PaxDb" id="67767-A0A0J7KNS4"/>
<feature type="region of interest" description="Disordered" evidence="1">
    <location>
        <begin position="1"/>
        <end position="48"/>
    </location>
</feature>
<dbReference type="Proteomes" id="UP000036403">
    <property type="component" value="Unassembled WGS sequence"/>
</dbReference>
<feature type="compositionally biased region" description="Low complexity" evidence="1">
    <location>
        <begin position="177"/>
        <end position="193"/>
    </location>
</feature>
<feature type="compositionally biased region" description="Basic and acidic residues" evidence="1">
    <location>
        <begin position="309"/>
        <end position="325"/>
    </location>
</feature>
<dbReference type="STRING" id="67767.A0A0J7KNS4"/>
<feature type="compositionally biased region" description="Basic and acidic residues" evidence="1">
    <location>
        <begin position="223"/>
        <end position="246"/>
    </location>
</feature>
<organism evidence="2 3">
    <name type="scientific">Lasius niger</name>
    <name type="common">Black garden ant</name>
    <dbReference type="NCBI Taxonomy" id="67767"/>
    <lineage>
        <taxon>Eukaryota</taxon>
        <taxon>Metazoa</taxon>
        <taxon>Ecdysozoa</taxon>
        <taxon>Arthropoda</taxon>
        <taxon>Hexapoda</taxon>
        <taxon>Insecta</taxon>
        <taxon>Pterygota</taxon>
        <taxon>Neoptera</taxon>
        <taxon>Endopterygota</taxon>
        <taxon>Hymenoptera</taxon>
        <taxon>Apocrita</taxon>
        <taxon>Aculeata</taxon>
        <taxon>Formicoidea</taxon>
        <taxon>Formicidae</taxon>
        <taxon>Formicinae</taxon>
        <taxon>Lasius</taxon>
        <taxon>Lasius</taxon>
    </lineage>
</organism>
<sequence length="325" mass="34504">MAAHARKNPARLTTLPQSEVTQSFDGKARSRRQSPVLADLRRRSNTTPRLVVRSLQLTTPEEGVIVARRKTRPTPLHLLTAKRRRTEAQSPPPSGTSQIAAEDADNSASRRSTGASRPDTGANRLSTGTSRSSTGASRPDTGASRLSTGTSHSSTGASRPDSGASRLSTGTSRPDNSASRSSIGASRSDTSASRCSTGVSRPDTGTSHLISGASRQDVSASRRVTDASHFDTGARRPEATPLRDDLSSGDTRPASRTTDRPATPDVRERSLTADIVASATSHLATETLARKEAPSDINGRPNVQGRLHANQEARRQNKEEQPHQA</sequence>
<feature type="region of interest" description="Disordered" evidence="1">
    <location>
        <begin position="64"/>
        <end position="270"/>
    </location>
</feature>
<feature type="region of interest" description="Disordered" evidence="1">
    <location>
        <begin position="285"/>
        <end position="325"/>
    </location>
</feature>
<dbReference type="AlphaFoldDB" id="A0A0J7KNS4"/>
<dbReference type="EMBL" id="LBMM01005011">
    <property type="protein sequence ID" value="KMQ91911.1"/>
    <property type="molecule type" value="Genomic_DNA"/>
</dbReference>
<feature type="compositionally biased region" description="Low complexity" evidence="1">
    <location>
        <begin position="126"/>
        <end position="159"/>
    </location>
</feature>
<evidence type="ECO:0000256" key="1">
    <source>
        <dbReference type="SAM" id="MobiDB-lite"/>
    </source>
</evidence>
<feature type="compositionally biased region" description="Polar residues" evidence="1">
    <location>
        <begin position="165"/>
        <end position="176"/>
    </location>
</feature>
<accession>A0A0J7KNS4</accession>
<keyword evidence="3" id="KW-1185">Reference proteome</keyword>
<feature type="compositionally biased region" description="Polar residues" evidence="1">
    <location>
        <begin position="194"/>
        <end position="219"/>
    </location>
</feature>
<name>A0A0J7KNS4_LASNI</name>
<comment type="caution">
    <text evidence="2">The sequence shown here is derived from an EMBL/GenBank/DDBJ whole genome shotgun (WGS) entry which is preliminary data.</text>
</comment>
<protein>
    <submittedName>
        <fullName evidence="2">Membrane protein</fullName>
    </submittedName>
</protein>
<feature type="compositionally biased region" description="Polar residues" evidence="1">
    <location>
        <begin position="14"/>
        <end position="24"/>
    </location>
</feature>
<evidence type="ECO:0000313" key="3">
    <source>
        <dbReference type="Proteomes" id="UP000036403"/>
    </source>
</evidence>
<proteinExistence type="predicted"/>
<evidence type="ECO:0000313" key="2">
    <source>
        <dbReference type="EMBL" id="KMQ91911.1"/>
    </source>
</evidence>
<reference evidence="2 3" key="1">
    <citation type="submission" date="2015-04" db="EMBL/GenBank/DDBJ databases">
        <title>Lasius niger genome sequencing.</title>
        <authorList>
            <person name="Konorov E.A."/>
            <person name="Nikitin M.A."/>
            <person name="Kirill M.V."/>
            <person name="Chang P."/>
        </authorList>
    </citation>
    <scope>NUCLEOTIDE SEQUENCE [LARGE SCALE GENOMIC DNA]</scope>
    <source>
        <tissue evidence="2">Whole</tissue>
    </source>
</reference>
<feature type="compositionally biased region" description="Polar residues" evidence="1">
    <location>
        <begin position="106"/>
        <end position="115"/>
    </location>
</feature>